<feature type="coiled-coil region" evidence="1">
    <location>
        <begin position="56"/>
        <end position="92"/>
    </location>
</feature>
<dbReference type="EMBL" id="SCLP01000007">
    <property type="protein sequence ID" value="TFF45787.1"/>
    <property type="molecule type" value="Genomic_DNA"/>
</dbReference>
<comment type="caution">
    <text evidence="2">The sequence shown here is derived from an EMBL/GenBank/DDBJ whole genome shotgun (WGS) entry which is preliminary data.</text>
</comment>
<evidence type="ECO:0000313" key="2">
    <source>
        <dbReference type="EMBL" id="TFF45787.1"/>
    </source>
</evidence>
<gene>
    <name evidence="2" type="ORF">EQ803_16100</name>
</gene>
<proteinExistence type="predicted"/>
<dbReference type="Proteomes" id="UP000297630">
    <property type="component" value="Unassembled WGS sequence"/>
</dbReference>
<dbReference type="RefSeq" id="WP_134656431.1">
    <property type="nucleotide sequence ID" value="NZ_SCLP01000007.1"/>
</dbReference>
<sequence>MRQRTVVTCEKCSGSFRFKPLKRKLPNRIEMHYIKCRHCSKETVSYYTDEKIRQQLQGNEVKRKELRERMMVAESQEDIKVYVEQINQLSKDVGKQMDTLKEQMNHGE</sequence>
<dbReference type="AlphaFoldDB" id="A0A4Y8T4W6"/>
<reference evidence="2 3" key="1">
    <citation type="submission" date="2019-01" db="EMBL/GenBank/DDBJ databases">
        <title>Draft genome sequence of Bacillus sp. DPC6431.</title>
        <authorList>
            <person name="Arbulu S."/>
            <person name="Murphy K."/>
            <person name="O'Sullivan O."/>
            <person name="Rea M.C."/>
            <person name="Hill C."/>
            <person name="Ross R.P."/>
        </authorList>
    </citation>
    <scope>NUCLEOTIDE SEQUENCE [LARGE SCALE GENOMIC DNA]</scope>
    <source>
        <strain evidence="2 3">DPC6431</strain>
    </source>
</reference>
<accession>A0A4Y8T4W6</accession>
<protein>
    <submittedName>
        <fullName evidence="2">Transglycosylase</fullName>
    </submittedName>
</protein>
<organism evidence="2 3">
    <name type="scientific">Bacillus thuringiensis</name>
    <dbReference type="NCBI Taxonomy" id="1428"/>
    <lineage>
        <taxon>Bacteria</taxon>
        <taxon>Bacillati</taxon>
        <taxon>Bacillota</taxon>
        <taxon>Bacilli</taxon>
        <taxon>Bacillales</taxon>
        <taxon>Bacillaceae</taxon>
        <taxon>Bacillus</taxon>
        <taxon>Bacillus cereus group</taxon>
    </lineage>
</organism>
<keyword evidence="1" id="KW-0175">Coiled coil</keyword>
<name>A0A4Y8T4W6_BACTU</name>
<evidence type="ECO:0000313" key="3">
    <source>
        <dbReference type="Proteomes" id="UP000297630"/>
    </source>
</evidence>
<evidence type="ECO:0000256" key="1">
    <source>
        <dbReference type="SAM" id="Coils"/>
    </source>
</evidence>